<feature type="transmembrane region" description="Helical" evidence="1">
    <location>
        <begin position="216"/>
        <end position="237"/>
    </location>
</feature>
<dbReference type="InterPro" id="IPR037185">
    <property type="entry name" value="EmrE-like"/>
</dbReference>
<feature type="domain" description="EamA" evidence="2">
    <location>
        <begin position="18"/>
        <end position="147"/>
    </location>
</feature>
<feature type="transmembrane region" description="Helical" evidence="1">
    <location>
        <begin position="244"/>
        <end position="264"/>
    </location>
</feature>
<keyword evidence="1" id="KW-0812">Transmembrane</keyword>
<feature type="transmembrane region" description="Helical" evidence="1">
    <location>
        <begin position="270"/>
        <end position="287"/>
    </location>
</feature>
<evidence type="ECO:0000256" key="1">
    <source>
        <dbReference type="SAM" id="Phobius"/>
    </source>
</evidence>
<reference evidence="3 4" key="1">
    <citation type="submission" date="2018-09" db="EMBL/GenBank/DDBJ databases">
        <authorList>
            <person name="Zhu H."/>
        </authorList>
    </citation>
    <scope>NUCLEOTIDE SEQUENCE [LARGE SCALE GENOMIC DNA]</scope>
    <source>
        <strain evidence="3 4">K2W22B-5</strain>
    </source>
</reference>
<dbReference type="RefSeq" id="WP_119829749.1">
    <property type="nucleotide sequence ID" value="NZ_QYUL01000001.1"/>
</dbReference>
<evidence type="ECO:0000313" key="3">
    <source>
        <dbReference type="EMBL" id="RJF84108.1"/>
    </source>
</evidence>
<dbReference type="GO" id="GO:0016020">
    <property type="term" value="C:membrane"/>
    <property type="evidence" value="ECO:0007669"/>
    <property type="project" value="InterPro"/>
</dbReference>
<name>A0A418W2D2_9PROT</name>
<feature type="transmembrane region" description="Helical" evidence="1">
    <location>
        <begin position="130"/>
        <end position="147"/>
    </location>
</feature>
<dbReference type="SUPFAM" id="SSF103481">
    <property type="entry name" value="Multidrug resistance efflux transporter EmrE"/>
    <property type="match status" value="2"/>
</dbReference>
<dbReference type="PANTHER" id="PTHR22911">
    <property type="entry name" value="ACYL-MALONYL CONDENSING ENZYME-RELATED"/>
    <property type="match status" value="1"/>
</dbReference>
<dbReference type="PANTHER" id="PTHR22911:SF135">
    <property type="entry name" value="BLR4310 PROTEIN"/>
    <property type="match status" value="1"/>
</dbReference>
<dbReference type="Gene3D" id="1.10.3730.20">
    <property type="match status" value="2"/>
</dbReference>
<feature type="transmembrane region" description="Helical" evidence="1">
    <location>
        <begin position="46"/>
        <end position="68"/>
    </location>
</feature>
<organism evidence="3 4">
    <name type="scientific">Azospirillum cavernae</name>
    <dbReference type="NCBI Taxonomy" id="2320860"/>
    <lineage>
        <taxon>Bacteria</taxon>
        <taxon>Pseudomonadati</taxon>
        <taxon>Pseudomonadota</taxon>
        <taxon>Alphaproteobacteria</taxon>
        <taxon>Rhodospirillales</taxon>
        <taxon>Azospirillaceae</taxon>
        <taxon>Azospirillum</taxon>
    </lineage>
</organism>
<feature type="transmembrane region" description="Helical" evidence="1">
    <location>
        <begin position="153"/>
        <end position="176"/>
    </location>
</feature>
<keyword evidence="4" id="KW-1185">Reference proteome</keyword>
<dbReference type="InterPro" id="IPR000620">
    <property type="entry name" value="EamA_dom"/>
</dbReference>
<evidence type="ECO:0000259" key="2">
    <source>
        <dbReference type="Pfam" id="PF00892"/>
    </source>
</evidence>
<dbReference type="Pfam" id="PF00892">
    <property type="entry name" value="EamA"/>
    <property type="match status" value="2"/>
</dbReference>
<proteinExistence type="predicted"/>
<sequence>MADIALGVHRRGHLRAIGLASLGFGLFSAGDAVMKIMAGGYPLPQAVFFNALFSLIPIIGMALWSGGLRQLGTRRPGLHLLRATLGLVTGYAGYFAFARMPMADVYAILFTAPLVITLLSALLFGERVDFRRWLAVLAGFAGVLVMNRPSAAGIINVGAVGAALCALCYAASALIIRHKGQTEHALTFPFYANLLALPVLGGFLPSVYVAPSFEDFAWTAVGGVLSGVALTCLLTAFRNAPSPVIAPFQYSQILWGVLFGALLFGDWPEPKLAVGLALVIGSGLYLLRREARDATG</sequence>
<accession>A0A418W2D2</accession>
<dbReference type="Proteomes" id="UP000283458">
    <property type="component" value="Unassembled WGS sequence"/>
</dbReference>
<dbReference type="OrthoDB" id="9812899at2"/>
<feature type="transmembrane region" description="Helical" evidence="1">
    <location>
        <begin position="80"/>
        <end position="97"/>
    </location>
</feature>
<keyword evidence="1" id="KW-1133">Transmembrane helix</keyword>
<feature type="domain" description="EamA" evidence="2">
    <location>
        <begin position="158"/>
        <end position="282"/>
    </location>
</feature>
<keyword evidence="1" id="KW-0472">Membrane</keyword>
<feature type="transmembrane region" description="Helical" evidence="1">
    <location>
        <begin position="12"/>
        <end position="34"/>
    </location>
</feature>
<protein>
    <submittedName>
        <fullName evidence="3">DMT family transporter</fullName>
    </submittedName>
</protein>
<comment type="caution">
    <text evidence="3">The sequence shown here is derived from an EMBL/GenBank/DDBJ whole genome shotgun (WGS) entry which is preliminary data.</text>
</comment>
<evidence type="ECO:0000313" key="4">
    <source>
        <dbReference type="Proteomes" id="UP000283458"/>
    </source>
</evidence>
<dbReference type="EMBL" id="QYUL01000001">
    <property type="protein sequence ID" value="RJF84108.1"/>
    <property type="molecule type" value="Genomic_DNA"/>
</dbReference>
<dbReference type="AlphaFoldDB" id="A0A418W2D2"/>
<gene>
    <name evidence="3" type="ORF">D3877_05750</name>
</gene>
<feature type="transmembrane region" description="Helical" evidence="1">
    <location>
        <begin position="188"/>
        <end position="210"/>
    </location>
</feature>
<feature type="transmembrane region" description="Helical" evidence="1">
    <location>
        <begin position="103"/>
        <end position="123"/>
    </location>
</feature>